<sequence length="73" mass="8049">MIPTLVQAPTDTNFLNFTLQDLKLIATPFEIQFILNGSLPVAQLAIHSDNPCPQGVIFLFNPFIPPVNMLNLA</sequence>
<dbReference type="Proteomes" id="UP000183997">
    <property type="component" value="Unassembled WGS sequence"/>
</dbReference>
<evidence type="ECO:0000313" key="1">
    <source>
        <dbReference type="EMBL" id="SHK24570.1"/>
    </source>
</evidence>
<keyword evidence="2" id="KW-1185">Reference proteome</keyword>
<evidence type="ECO:0000313" key="2">
    <source>
        <dbReference type="Proteomes" id="UP000183997"/>
    </source>
</evidence>
<reference evidence="2" key="1">
    <citation type="submission" date="2016-11" db="EMBL/GenBank/DDBJ databases">
        <authorList>
            <person name="Varghese N."/>
            <person name="Submissions S."/>
        </authorList>
    </citation>
    <scope>NUCLEOTIDE SEQUENCE [LARGE SCALE GENOMIC DNA]</scope>
    <source>
        <strain evidence="2">DSM 10349</strain>
    </source>
</reference>
<proteinExistence type="predicted"/>
<name>A0A1M6QWP0_9FIRM</name>
<accession>A0A1M6QWP0</accession>
<gene>
    <name evidence="1" type="ORF">SAMN02745123_01248</name>
</gene>
<protein>
    <submittedName>
        <fullName evidence="1">Uncharacterized protein</fullName>
    </submittedName>
</protein>
<dbReference type="AlphaFoldDB" id="A0A1M6QWP0"/>
<dbReference type="STRING" id="1121421.SAMN02745123_01248"/>
<dbReference type="EMBL" id="FRAR01000009">
    <property type="protein sequence ID" value="SHK24570.1"/>
    <property type="molecule type" value="Genomic_DNA"/>
</dbReference>
<organism evidence="1 2">
    <name type="scientific">Desulforamulus aeronauticus DSM 10349</name>
    <dbReference type="NCBI Taxonomy" id="1121421"/>
    <lineage>
        <taxon>Bacteria</taxon>
        <taxon>Bacillati</taxon>
        <taxon>Bacillota</taxon>
        <taxon>Clostridia</taxon>
        <taxon>Eubacteriales</taxon>
        <taxon>Peptococcaceae</taxon>
        <taxon>Desulforamulus</taxon>
    </lineage>
</organism>